<evidence type="ECO:0000259" key="15">
    <source>
        <dbReference type="PROSITE" id="PS50011"/>
    </source>
</evidence>
<dbReference type="FunFam" id="1.10.510.10:FF:001512">
    <property type="entry name" value="Receptor tyrosine-protein kinase erbB-2"/>
    <property type="match status" value="1"/>
</dbReference>
<dbReference type="CDD" id="cd00192">
    <property type="entry name" value="PTKc"/>
    <property type="match status" value="1"/>
</dbReference>
<evidence type="ECO:0000256" key="13">
    <source>
        <dbReference type="SAM" id="MobiDB-lite"/>
    </source>
</evidence>
<evidence type="ECO:0000256" key="5">
    <source>
        <dbReference type="ARBA" id="ARBA00022840"/>
    </source>
</evidence>
<dbReference type="SUPFAM" id="SSF55550">
    <property type="entry name" value="SH2 domain"/>
    <property type="match status" value="1"/>
</dbReference>
<sequence length="591" mass="67838">MEQSERDVISNLRILRTIQKDESSRETKDTKDAKESKDESREADKAGSSTTEELQLSSEDDEFYHGLIPKEDLPFLLKEANSLISIISVGDFITRTTQGSGADGRRVLVISVKILPIRCQKSFRHIVVRVNKTDGKYEWKAYENMTFNSLKELIDFYITAKRPLLPDVKESILIRGIKQQSWEFRNSDVKLKGVLGTGQFGDVRAGEIVIDGKLKKVAIKLGKEDRSGRQLSREQLKEMMHESRLMRLFKHENVLRTYGIAVFKEPIMIILELVKGGCILEVLRLRKRHISEAEKVGYMCLGTAQGLAYLHAHKCIHRDIAARNVLYTRDRVAKISDFGLSRMGECYMVTRSKKIPLRWTAPEVFSAFRFTAKSDVFAFAIFMWEVLSDGEEPYKHLTNIEVRRMVEKGKRLEKPKRCSDETFSIVEKCWAPNPDSRCSMKEVVKYLKELHEKQPKESQPLIDVERGSNEDVTASQKIFSSSRRTHRRRGNCKRSNGNRVDLSDVTSSARHRRLAGITSVRLLRRRTRTNAPKECIEESTGRKASLAEVSFGSKDSSNDRTTDPKERSSDSRNRCDDERKPEPRLRSRSVL</sequence>
<feature type="compositionally biased region" description="Low complexity" evidence="13">
    <location>
        <begin position="48"/>
        <end position="57"/>
    </location>
</feature>
<dbReference type="SMART" id="SM00219">
    <property type="entry name" value="TyrKc"/>
    <property type="match status" value="1"/>
</dbReference>
<evidence type="ECO:0000313" key="16">
    <source>
        <dbReference type="EMBL" id="KHN72928.1"/>
    </source>
</evidence>
<dbReference type="InterPro" id="IPR000980">
    <property type="entry name" value="SH2"/>
</dbReference>
<dbReference type="PROSITE" id="PS50001">
    <property type="entry name" value="SH2"/>
    <property type="match status" value="1"/>
</dbReference>
<evidence type="ECO:0000256" key="10">
    <source>
        <dbReference type="PROSITE-ProRule" id="PRU00191"/>
    </source>
</evidence>
<dbReference type="EMBL" id="JPKZ01003185">
    <property type="protein sequence ID" value="KHN72928.1"/>
    <property type="molecule type" value="Genomic_DNA"/>
</dbReference>
<keyword evidence="10" id="KW-0727">SH2 domain</keyword>
<dbReference type="SUPFAM" id="SSF56112">
    <property type="entry name" value="Protein kinase-like (PK-like)"/>
    <property type="match status" value="1"/>
</dbReference>
<dbReference type="OrthoDB" id="4062651at2759"/>
<evidence type="ECO:0000256" key="6">
    <source>
        <dbReference type="ARBA" id="ARBA00023136"/>
    </source>
</evidence>
<feature type="compositionally biased region" description="Basic and acidic residues" evidence="13">
    <location>
        <begin position="556"/>
        <end position="585"/>
    </location>
</feature>
<comment type="caution">
    <text evidence="16">The sequence shown here is derived from an EMBL/GenBank/DDBJ whole genome shotgun (WGS) entry which is preliminary data.</text>
</comment>
<dbReference type="InterPro" id="IPR036860">
    <property type="entry name" value="SH2_dom_sf"/>
</dbReference>
<dbReference type="InterPro" id="IPR001245">
    <property type="entry name" value="Ser-Thr/Tyr_kinase_cat_dom"/>
</dbReference>
<evidence type="ECO:0000256" key="11">
    <source>
        <dbReference type="PROSITE-ProRule" id="PRU10141"/>
    </source>
</evidence>
<dbReference type="InterPro" id="IPR020635">
    <property type="entry name" value="Tyr_kinase_cat_dom"/>
</dbReference>
<evidence type="ECO:0000259" key="14">
    <source>
        <dbReference type="PROSITE" id="PS50001"/>
    </source>
</evidence>
<dbReference type="Proteomes" id="UP000031036">
    <property type="component" value="Unassembled WGS sequence"/>
</dbReference>
<keyword evidence="2 12" id="KW-0808">Transferase</keyword>
<dbReference type="GO" id="GO:0048680">
    <property type="term" value="P:positive regulation of axon regeneration"/>
    <property type="evidence" value="ECO:0007669"/>
    <property type="project" value="UniProtKB-ARBA"/>
</dbReference>
<keyword evidence="3 11" id="KW-0547">Nucleotide-binding</keyword>
<dbReference type="Gene3D" id="3.30.505.10">
    <property type="entry name" value="SH2 domain"/>
    <property type="match status" value="1"/>
</dbReference>
<feature type="domain" description="SH2" evidence="14">
    <location>
        <begin position="63"/>
        <end position="172"/>
    </location>
</feature>
<feature type="region of interest" description="Disordered" evidence="13">
    <location>
        <begin position="478"/>
        <end position="508"/>
    </location>
</feature>
<comment type="similarity">
    <text evidence="12">Belongs to the protein kinase superfamily. Tyr protein kinase family.</text>
</comment>
<dbReference type="GO" id="GO:0004715">
    <property type="term" value="F:non-membrane spanning protein tyrosine kinase activity"/>
    <property type="evidence" value="ECO:0007669"/>
    <property type="project" value="UniProtKB-EC"/>
</dbReference>
<comment type="catalytic activity">
    <reaction evidence="8">
        <text>L-tyrosyl-[protein] + ATP = O-phospho-L-tyrosyl-[protein] + ADP + H(+)</text>
        <dbReference type="Rhea" id="RHEA:10596"/>
        <dbReference type="Rhea" id="RHEA-COMP:10136"/>
        <dbReference type="Rhea" id="RHEA-COMP:20101"/>
        <dbReference type="ChEBI" id="CHEBI:15378"/>
        <dbReference type="ChEBI" id="CHEBI:30616"/>
        <dbReference type="ChEBI" id="CHEBI:46858"/>
        <dbReference type="ChEBI" id="CHEBI:61978"/>
        <dbReference type="ChEBI" id="CHEBI:456216"/>
        <dbReference type="EC" id="2.7.10.1"/>
    </reaction>
</comment>
<dbReference type="PROSITE" id="PS50011">
    <property type="entry name" value="PROTEIN_KINASE_DOM"/>
    <property type="match status" value="1"/>
</dbReference>
<feature type="region of interest" description="Disordered" evidence="13">
    <location>
        <begin position="533"/>
        <end position="591"/>
    </location>
</feature>
<dbReference type="GO" id="GO:0012505">
    <property type="term" value="C:endomembrane system"/>
    <property type="evidence" value="ECO:0007669"/>
    <property type="project" value="UniProtKB-SubCell"/>
</dbReference>
<comment type="subcellular location">
    <subcellularLocation>
        <location evidence="1">Endomembrane system</location>
    </subcellularLocation>
</comment>
<keyword evidence="6" id="KW-0472">Membrane</keyword>
<feature type="compositionally biased region" description="Polar residues" evidence="13">
    <location>
        <begin position="493"/>
        <end position="508"/>
    </location>
</feature>
<dbReference type="Pfam" id="PF07714">
    <property type="entry name" value="PK_Tyr_Ser-Thr"/>
    <property type="match status" value="1"/>
</dbReference>
<dbReference type="STRING" id="6265.A0A0B2UU52"/>
<dbReference type="PROSITE" id="PS00107">
    <property type="entry name" value="PROTEIN_KINASE_ATP"/>
    <property type="match status" value="1"/>
</dbReference>
<feature type="domain" description="Protein kinase" evidence="15">
    <location>
        <begin position="189"/>
        <end position="462"/>
    </location>
</feature>
<dbReference type="EC" id="2.7.10.2" evidence="12"/>
<dbReference type="Gene3D" id="3.30.200.20">
    <property type="entry name" value="Phosphorylase Kinase, domain 1"/>
    <property type="match status" value="1"/>
</dbReference>
<feature type="binding site" evidence="11">
    <location>
        <position position="220"/>
    </location>
    <ligand>
        <name>ATP</name>
        <dbReference type="ChEBI" id="CHEBI:30616"/>
    </ligand>
</feature>
<dbReference type="InterPro" id="IPR000719">
    <property type="entry name" value="Prot_kinase_dom"/>
</dbReference>
<feature type="region of interest" description="Disordered" evidence="13">
    <location>
        <begin position="20"/>
        <end position="57"/>
    </location>
</feature>
<evidence type="ECO:0000256" key="12">
    <source>
        <dbReference type="RuleBase" id="RU362096"/>
    </source>
</evidence>
<name>A0A0B2UU52_TOXCA</name>
<reference evidence="16 17" key="1">
    <citation type="submission" date="2014-11" db="EMBL/GenBank/DDBJ databases">
        <title>Genetic blueprint of the zoonotic pathogen Toxocara canis.</title>
        <authorList>
            <person name="Zhu X.-Q."/>
            <person name="Korhonen P.K."/>
            <person name="Cai H."/>
            <person name="Young N.D."/>
            <person name="Nejsum P."/>
            <person name="von Samson-Himmelstjerna G."/>
            <person name="Boag P.R."/>
            <person name="Tan P."/>
            <person name="Li Q."/>
            <person name="Min J."/>
            <person name="Yang Y."/>
            <person name="Wang X."/>
            <person name="Fang X."/>
            <person name="Hall R.S."/>
            <person name="Hofmann A."/>
            <person name="Sternberg P.W."/>
            <person name="Jex A.R."/>
            <person name="Gasser R.B."/>
        </authorList>
    </citation>
    <scope>NUCLEOTIDE SEQUENCE [LARGE SCALE GENOMIC DNA]</scope>
    <source>
        <strain evidence="16">PN_DK_2014</strain>
    </source>
</reference>
<dbReference type="GO" id="GO:0005524">
    <property type="term" value="F:ATP binding"/>
    <property type="evidence" value="ECO:0007669"/>
    <property type="project" value="UniProtKB-UniRule"/>
</dbReference>
<gene>
    <name evidence="16" type="primary">Fps85D</name>
    <name evidence="16" type="ORF">Tcan_07744</name>
</gene>
<feature type="compositionally biased region" description="Basic residues" evidence="13">
    <location>
        <begin position="483"/>
        <end position="492"/>
    </location>
</feature>
<protein>
    <recommendedName>
        <fullName evidence="12">Tyrosine-protein kinase</fullName>
        <ecNumber evidence="12">2.7.10.2</ecNumber>
    </recommendedName>
</protein>
<feature type="compositionally biased region" description="Basic and acidic residues" evidence="13">
    <location>
        <begin position="20"/>
        <end position="45"/>
    </location>
</feature>
<dbReference type="GO" id="GO:0061564">
    <property type="term" value="P:axon development"/>
    <property type="evidence" value="ECO:0007669"/>
    <property type="project" value="UniProtKB-ARBA"/>
</dbReference>
<evidence type="ECO:0000256" key="3">
    <source>
        <dbReference type="ARBA" id="ARBA00022741"/>
    </source>
</evidence>
<dbReference type="AlphaFoldDB" id="A0A0B2UU52"/>
<evidence type="ECO:0000256" key="2">
    <source>
        <dbReference type="ARBA" id="ARBA00022679"/>
    </source>
</evidence>
<dbReference type="PRINTS" id="PR00109">
    <property type="entry name" value="TYRKINASE"/>
</dbReference>
<evidence type="ECO:0000313" key="17">
    <source>
        <dbReference type="Proteomes" id="UP000031036"/>
    </source>
</evidence>
<dbReference type="CDD" id="cd10361">
    <property type="entry name" value="SH2_Fps_family"/>
    <property type="match status" value="1"/>
</dbReference>
<proteinExistence type="inferred from homology"/>
<keyword evidence="4 12" id="KW-0418">Kinase</keyword>
<comment type="catalytic activity">
    <reaction evidence="9 12">
        <text>L-tyrosyl-[protein] + ATP = O-phospho-L-tyrosyl-[protein] + ADP + H(+)</text>
        <dbReference type="Rhea" id="RHEA:10596"/>
        <dbReference type="Rhea" id="RHEA-COMP:10136"/>
        <dbReference type="Rhea" id="RHEA-COMP:20101"/>
        <dbReference type="ChEBI" id="CHEBI:15378"/>
        <dbReference type="ChEBI" id="CHEBI:30616"/>
        <dbReference type="ChEBI" id="CHEBI:46858"/>
        <dbReference type="ChEBI" id="CHEBI:61978"/>
        <dbReference type="ChEBI" id="CHEBI:456216"/>
        <dbReference type="EC" id="2.7.10.2"/>
    </reaction>
</comment>
<dbReference type="PANTHER" id="PTHR24418">
    <property type="entry name" value="TYROSINE-PROTEIN KINASE"/>
    <property type="match status" value="1"/>
</dbReference>
<dbReference type="GO" id="GO:0004714">
    <property type="term" value="F:transmembrane receptor protein tyrosine kinase activity"/>
    <property type="evidence" value="ECO:0007669"/>
    <property type="project" value="UniProtKB-EC"/>
</dbReference>
<dbReference type="InterPro" id="IPR035849">
    <property type="entry name" value="Fes/Fps/Fer_SH2"/>
</dbReference>
<keyword evidence="5 11" id="KW-0067">ATP-binding</keyword>
<dbReference type="OMA" id="NANNHDK"/>
<keyword evidence="7 12" id="KW-0829">Tyrosine-protein kinase</keyword>
<dbReference type="InterPro" id="IPR050198">
    <property type="entry name" value="Non-receptor_tyrosine_kinases"/>
</dbReference>
<keyword evidence="17" id="KW-1185">Reference proteome</keyword>
<dbReference type="InterPro" id="IPR008266">
    <property type="entry name" value="Tyr_kinase_AS"/>
</dbReference>
<dbReference type="InterPro" id="IPR017441">
    <property type="entry name" value="Protein_kinase_ATP_BS"/>
</dbReference>
<dbReference type="Gene3D" id="1.10.510.10">
    <property type="entry name" value="Transferase(Phosphotransferase) domain 1"/>
    <property type="match status" value="1"/>
</dbReference>
<accession>A0A0B2UU52</accession>
<evidence type="ECO:0000256" key="9">
    <source>
        <dbReference type="ARBA" id="ARBA00051245"/>
    </source>
</evidence>
<evidence type="ECO:0000256" key="1">
    <source>
        <dbReference type="ARBA" id="ARBA00004308"/>
    </source>
</evidence>
<dbReference type="SMART" id="SM00252">
    <property type="entry name" value="SH2"/>
    <property type="match status" value="1"/>
</dbReference>
<evidence type="ECO:0000256" key="4">
    <source>
        <dbReference type="ARBA" id="ARBA00022777"/>
    </source>
</evidence>
<dbReference type="PROSITE" id="PS00109">
    <property type="entry name" value="PROTEIN_KINASE_TYR"/>
    <property type="match status" value="1"/>
</dbReference>
<organism evidence="16 17">
    <name type="scientific">Toxocara canis</name>
    <name type="common">Canine roundworm</name>
    <dbReference type="NCBI Taxonomy" id="6265"/>
    <lineage>
        <taxon>Eukaryota</taxon>
        <taxon>Metazoa</taxon>
        <taxon>Ecdysozoa</taxon>
        <taxon>Nematoda</taxon>
        <taxon>Chromadorea</taxon>
        <taxon>Rhabditida</taxon>
        <taxon>Spirurina</taxon>
        <taxon>Ascaridomorpha</taxon>
        <taxon>Ascaridoidea</taxon>
        <taxon>Toxocaridae</taxon>
        <taxon>Toxocara</taxon>
    </lineage>
</organism>
<evidence type="ECO:0000256" key="7">
    <source>
        <dbReference type="ARBA" id="ARBA00023137"/>
    </source>
</evidence>
<evidence type="ECO:0000256" key="8">
    <source>
        <dbReference type="ARBA" id="ARBA00051243"/>
    </source>
</evidence>
<dbReference type="InterPro" id="IPR011009">
    <property type="entry name" value="Kinase-like_dom_sf"/>
</dbReference>